<protein>
    <recommendedName>
        <fullName evidence="6">Flavin-containing monooxygenase</fullName>
        <ecNumber evidence="6">1.-.-.-</ecNumber>
    </recommendedName>
</protein>
<comment type="cofactor">
    <cofactor evidence="6">
        <name>FAD</name>
        <dbReference type="ChEBI" id="CHEBI:57692"/>
    </cofactor>
</comment>
<dbReference type="Gramene" id="RZC73157">
    <property type="protein sequence ID" value="RZC73157"/>
    <property type="gene ID" value="C5167_048631"/>
</dbReference>
<dbReference type="SUPFAM" id="SSF51905">
    <property type="entry name" value="FAD/NAD(P)-binding domain"/>
    <property type="match status" value="1"/>
</dbReference>
<keyword evidence="3 6" id="KW-0274">FAD</keyword>
<keyword evidence="8" id="KW-1185">Reference proteome</keyword>
<keyword evidence="4 6" id="KW-0560">Oxidoreductase</keyword>
<dbReference type="InterPro" id="IPR036188">
    <property type="entry name" value="FAD/NAD-bd_sf"/>
</dbReference>
<dbReference type="PANTHER" id="PTHR43539:SF42">
    <property type="entry name" value="OS01G0273800 PROTEIN"/>
    <property type="match status" value="1"/>
</dbReference>
<evidence type="ECO:0000256" key="2">
    <source>
        <dbReference type="ARBA" id="ARBA00022630"/>
    </source>
</evidence>
<dbReference type="GO" id="GO:0004499">
    <property type="term" value="F:N,N-dimethylaniline monooxygenase activity"/>
    <property type="evidence" value="ECO:0007669"/>
    <property type="project" value="InterPro"/>
</dbReference>
<reference evidence="7 8" key="1">
    <citation type="journal article" date="2018" name="Science">
        <title>The opium poppy genome and morphinan production.</title>
        <authorList>
            <person name="Guo L."/>
            <person name="Winzer T."/>
            <person name="Yang X."/>
            <person name="Li Y."/>
            <person name="Ning Z."/>
            <person name="He Z."/>
            <person name="Teodor R."/>
            <person name="Lu Y."/>
            <person name="Bowser T.A."/>
            <person name="Graham I.A."/>
            <person name="Ye K."/>
        </authorList>
    </citation>
    <scope>NUCLEOTIDE SEQUENCE [LARGE SCALE GENOMIC DNA]</scope>
    <source>
        <strain evidence="8">cv. HN1</strain>
        <tissue evidence="7">Leaves</tissue>
    </source>
</reference>
<evidence type="ECO:0000313" key="8">
    <source>
        <dbReference type="Proteomes" id="UP000316621"/>
    </source>
</evidence>
<dbReference type="InterPro" id="IPR050982">
    <property type="entry name" value="Auxin_biosynth/cation_transpt"/>
</dbReference>
<dbReference type="GO" id="GO:0103075">
    <property type="term" value="F:indole-3-pyruvate monooxygenase activity"/>
    <property type="evidence" value="ECO:0007669"/>
    <property type="project" value="UniProtKB-EC"/>
</dbReference>
<dbReference type="OMA" id="CHRRRCK"/>
<evidence type="ECO:0000256" key="4">
    <source>
        <dbReference type="ARBA" id="ARBA00023002"/>
    </source>
</evidence>
<name>A0A4Y7KJX0_PAPSO</name>
<dbReference type="PANTHER" id="PTHR43539">
    <property type="entry name" value="FLAVIN-BINDING MONOOXYGENASE-LIKE PROTEIN (AFU_ORTHOLOGUE AFUA_4G09220)"/>
    <property type="match status" value="1"/>
</dbReference>
<keyword evidence="2 6" id="KW-0285">Flavoprotein</keyword>
<organism evidence="7 8">
    <name type="scientific">Papaver somniferum</name>
    <name type="common">Opium poppy</name>
    <dbReference type="NCBI Taxonomy" id="3469"/>
    <lineage>
        <taxon>Eukaryota</taxon>
        <taxon>Viridiplantae</taxon>
        <taxon>Streptophyta</taxon>
        <taxon>Embryophyta</taxon>
        <taxon>Tracheophyta</taxon>
        <taxon>Spermatophyta</taxon>
        <taxon>Magnoliopsida</taxon>
        <taxon>Ranunculales</taxon>
        <taxon>Papaveraceae</taxon>
        <taxon>Papaveroideae</taxon>
        <taxon>Papaver</taxon>
    </lineage>
</organism>
<dbReference type="PIRSF" id="PIRSF000332">
    <property type="entry name" value="FMO"/>
    <property type="match status" value="1"/>
</dbReference>
<dbReference type="STRING" id="3469.A0A4Y7KJX0"/>
<evidence type="ECO:0000256" key="3">
    <source>
        <dbReference type="ARBA" id="ARBA00022827"/>
    </source>
</evidence>
<dbReference type="Gene3D" id="3.50.50.60">
    <property type="entry name" value="FAD/NAD(P)-binding domain"/>
    <property type="match status" value="1"/>
</dbReference>
<comment type="catalytic activity">
    <reaction evidence="5">
        <text>indole-3-pyruvate + NADPH + O2 + H(+) = (indol-3-yl)acetate + CO2 + NADP(+) + H2O</text>
        <dbReference type="Rhea" id="RHEA:34331"/>
        <dbReference type="ChEBI" id="CHEBI:15377"/>
        <dbReference type="ChEBI" id="CHEBI:15378"/>
        <dbReference type="ChEBI" id="CHEBI:15379"/>
        <dbReference type="ChEBI" id="CHEBI:16526"/>
        <dbReference type="ChEBI" id="CHEBI:17640"/>
        <dbReference type="ChEBI" id="CHEBI:30854"/>
        <dbReference type="ChEBI" id="CHEBI:57783"/>
        <dbReference type="ChEBI" id="CHEBI:58349"/>
        <dbReference type="EC" id="1.14.13.168"/>
    </reaction>
</comment>
<dbReference type="Pfam" id="PF00743">
    <property type="entry name" value="FMO-like"/>
    <property type="match status" value="1"/>
</dbReference>
<evidence type="ECO:0000256" key="6">
    <source>
        <dbReference type="RuleBase" id="RU361177"/>
    </source>
</evidence>
<keyword evidence="6" id="KW-0503">Monooxygenase</keyword>
<dbReference type="EC" id="1.-.-.-" evidence="6"/>
<dbReference type="Proteomes" id="UP000316621">
    <property type="component" value="Chromosome 8"/>
</dbReference>
<dbReference type="PRINTS" id="PR00368">
    <property type="entry name" value="FADPNR"/>
</dbReference>
<accession>A0A4Y7KJX0</accession>
<dbReference type="PRINTS" id="PR00469">
    <property type="entry name" value="PNDRDTASEII"/>
</dbReference>
<dbReference type="GO" id="GO:0050661">
    <property type="term" value="F:NADP binding"/>
    <property type="evidence" value="ECO:0007669"/>
    <property type="project" value="InterPro"/>
</dbReference>
<dbReference type="AlphaFoldDB" id="A0A4Y7KJX0"/>
<proteinExistence type="inferred from homology"/>
<comment type="similarity">
    <text evidence="1 6">Belongs to the FMO family.</text>
</comment>
<dbReference type="InterPro" id="IPR020946">
    <property type="entry name" value="Flavin_mOase-like"/>
</dbReference>
<dbReference type="InterPro" id="IPR036291">
    <property type="entry name" value="NAD(P)-bd_dom_sf"/>
</dbReference>
<evidence type="ECO:0000256" key="1">
    <source>
        <dbReference type="ARBA" id="ARBA00009183"/>
    </source>
</evidence>
<dbReference type="GO" id="GO:0050660">
    <property type="term" value="F:flavin adenine dinucleotide binding"/>
    <property type="evidence" value="ECO:0007669"/>
    <property type="project" value="InterPro"/>
</dbReference>
<dbReference type="InterPro" id="IPR000960">
    <property type="entry name" value="Flavin_mOase"/>
</dbReference>
<sequence length="340" mass="38386">MMNTEVEVIIVGAGPSGLATSVCLNHLSVPNIVLEREDCLASLWAKKSYDRLHLHKPKHLSELPYMPFPANYPTYMSKDQFIIYLEDYAARFKVNPFYNRLVEFAAFDESTKKWCLKVRNPDSDSEGYVCRFLVVAAGQNSDAYVPEIKGLDSFRGEVIHSIEYKSGERYANKNVMVGGAGNSGMEIALDLSSFGAKTSIVVRSPIHIINRNMSLIGFTLLKYFPINLLDWLLFFADLVIFGDTTKYGIARPKEGVLLIQVLPPIKRVTGDCVEFANEKSHQFDVIVFATGFRRSANKWLKDGEYILNENGSAHFSNSWKGENGSEKRVVCHRRRCKECS</sequence>
<dbReference type="SUPFAM" id="SSF51735">
    <property type="entry name" value="NAD(P)-binding Rossmann-fold domains"/>
    <property type="match status" value="1"/>
</dbReference>
<gene>
    <name evidence="7" type="ORF">C5167_048631</name>
</gene>
<dbReference type="EMBL" id="CM010722">
    <property type="protein sequence ID" value="RZC73157.1"/>
    <property type="molecule type" value="Genomic_DNA"/>
</dbReference>
<evidence type="ECO:0000313" key="7">
    <source>
        <dbReference type="EMBL" id="RZC73157.1"/>
    </source>
</evidence>
<evidence type="ECO:0000256" key="5">
    <source>
        <dbReference type="ARBA" id="ARBA00047707"/>
    </source>
</evidence>